<feature type="chain" id="PRO_5031549097" description="PRC-barrel domain-containing protein" evidence="2">
    <location>
        <begin position="22"/>
        <end position="265"/>
    </location>
</feature>
<dbReference type="InterPro" id="IPR027275">
    <property type="entry name" value="PRC-brl_dom"/>
</dbReference>
<feature type="region of interest" description="Disordered" evidence="1">
    <location>
        <begin position="146"/>
        <end position="233"/>
    </location>
</feature>
<feature type="region of interest" description="Disordered" evidence="1">
    <location>
        <begin position="26"/>
        <end position="64"/>
    </location>
</feature>
<dbReference type="Proteomes" id="UP000535501">
    <property type="component" value="Unassembled WGS sequence"/>
</dbReference>
<dbReference type="Pfam" id="PF05239">
    <property type="entry name" value="PRC"/>
    <property type="match status" value="1"/>
</dbReference>
<dbReference type="EMBL" id="JACHEJ010000001">
    <property type="protein sequence ID" value="MBB6178838.1"/>
    <property type="molecule type" value="Genomic_DNA"/>
</dbReference>
<evidence type="ECO:0000259" key="3">
    <source>
        <dbReference type="Pfam" id="PF05239"/>
    </source>
</evidence>
<organism evidence="4 5">
    <name type="scientific">Pseudorhizobium flavum</name>
    <dbReference type="NCBI Taxonomy" id="1335061"/>
    <lineage>
        <taxon>Bacteria</taxon>
        <taxon>Pseudomonadati</taxon>
        <taxon>Pseudomonadota</taxon>
        <taxon>Alphaproteobacteria</taxon>
        <taxon>Hyphomicrobiales</taxon>
        <taxon>Rhizobiaceae</taxon>
        <taxon>Rhizobium/Agrobacterium group</taxon>
        <taxon>Pseudorhizobium</taxon>
    </lineage>
</organism>
<name>A0A7W9YUY6_9HYPH</name>
<sequence length="265" mass="26171">MAKRLLPVLLLSAAFPMAAMAQTATGESGTTITNPGAAADQDSQTTPGATNPMPMDQSADASATTEGPFVTVPETGAWRVSDFQGKAVYGSDGESIGEINDVLVSQDGSVNAVIIGVGGFLGIGEKNVAVDMGALELGLGATQAEANQASRANPDAAPGDVSGETTASTNTDNTTMPPAGGAGTAATGTDTAMTDGAAAAGAGTTGTGMPATGDDQMAANNAGNDGAIMIGPDGLPERIVLNVTRQQLEDAPAFEGVRSETQPQQ</sequence>
<accession>A0A7W9YUY6</accession>
<dbReference type="PANTHER" id="PTHR36505">
    <property type="entry name" value="BLR1072 PROTEIN"/>
    <property type="match status" value="1"/>
</dbReference>
<dbReference type="RefSeq" id="WP_077546446.1">
    <property type="nucleotide sequence ID" value="NZ_JACHEJ010000001.1"/>
</dbReference>
<evidence type="ECO:0000313" key="5">
    <source>
        <dbReference type="Proteomes" id="UP000535501"/>
    </source>
</evidence>
<evidence type="ECO:0000256" key="2">
    <source>
        <dbReference type="SAM" id="SignalP"/>
    </source>
</evidence>
<dbReference type="Gene3D" id="2.30.30.240">
    <property type="entry name" value="PRC-barrel domain"/>
    <property type="match status" value="1"/>
</dbReference>
<comment type="caution">
    <text evidence="4">The sequence shown here is derived from an EMBL/GenBank/DDBJ whole genome shotgun (WGS) entry which is preliminary data.</text>
</comment>
<dbReference type="InterPro" id="IPR011033">
    <property type="entry name" value="PRC_barrel-like_sf"/>
</dbReference>
<evidence type="ECO:0000256" key="1">
    <source>
        <dbReference type="SAM" id="MobiDB-lite"/>
    </source>
</evidence>
<dbReference type="SUPFAM" id="SSF50346">
    <property type="entry name" value="PRC-barrel domain"/>
    <property type="match status" value="1"/>
</dbReference>
<feature type="compositionally biased region" description="Low complexity" evidence="1">
    <location>
        <begin position="165"/>
        <end position="214"/>
    </location>
</feature>
<keyword evidence="2" id="KW-0732">Signal</keyword>
<proteinExistence type="predicted"/>
<protein>
    <recommendedName>
        <fullName evidence="3">PRC-barrel domain-containing protein</fullName>
    </recommendedName>
</protein>
<reference evidence="4 5" key="1">
    <citation type="submission" date="2020-08" db="EMBL/GenBank/DDBJ databases">
        <title>Genomic Encyclopedia of Type Strains, Phase IV (KMG-IV): sequencing the most valuable type-strain genomes for metagenomic binning, comparative biology and taxonomic classification.</title>
        <authorList>
            <person name="Goeker M."/>
        </authorList>
    </citation>
    <scope>NUCLEOTIDE SEQUENCE [LARGE SCALE GENOMIC DNA]</scope>
    <source>
        <strain evidence="4 5">DSM 102134</strain>
    </source>
</reference>
<keyword evidence="5" id="KW-1185">Reference proteome</keyword>
<dbReference type="AlphaFoldDB" id="A0A7W9YUY6"/>
<feature type="signal peptide" evidence="2">
    <location>
        <begin position="1"/>
        <end position="21"/>
    </location>
</feature>
<feature type="domain" description="PRC-barrel" evidence="3">
    <location>
        <begin position="79"/>
        <end position="134"/>
    </location>
</feature>
<evidence type="ECO:0000313" key="4">
    <source>
        <dbReference type="EMBL" id="MBB6178838.1"/>
    </source>
</evidence>
<dbReference type="PANTHER" id="PTHR36505:SF1">
    <property type="entry name" value="BLR1072 PROTEIN"/>
    <property type="match status" value="1"/>
</dbReference>
<gene>
    <name evidence="4" type="ORF">HNQ75_000781</name>
</gene>